<evidence type="ECO:0000313" key="2">
    <source>
        <dbReference type="EMBL" id="NRV11462.1"/>
    </source>
</evidence>
<dbReference type="EMBL" id="JABSXK010000001">
    <property type="protein sequence ID" value="NRV11462.1"/>
    <property type="molecule type" value="Genomic_DNA"/>
</dbReference>
<dbReference type="InterPro" id="IPR025643">
    <property type="entry name" value="R2K_3"/>
</dbReference>
<proteinExistence type="predicted"/>
<gene>
    <name evidence="2" type="ORF">DFH45_004425</name>
</gene>
<dbReference type="Proteomes" id="UP000821656">
    <property type="component" value="Unassembled WGS sequence"/>
</dbReference>
<comment type="caution">
    <text evidence="2">The sequence shown here is derived from an EMBL/GenBank/DDBJ whole genome shotgun (WGS) entry which is preliminary data.</text>
</comment>
<accession>A0A9Q5CQU4</accession>
<evidence type="ECO:0000313" key="3">
    <source>
        <dbReference type="Proteomes" id="UP000821656"/>
    </source>
</evidence>
<evidence type="ECO:0000259" key="1">
    <source>
        <dbReference type="Pfam" id="PF14243"/>
    </source>
</evidence>
<protein>
    <recommendedName>
        <fullName evidence="1">ATP-grasp domain-containing protein</fullName>
    </recommendedName>
</protein>
<dbReference type="AlphaFoldDB" id="A0A9Q5CQU4"/>
<feature type="domain" description="ATP-grasp" evidence="1">
    <location>
        <begin position="12"/>
        <end position="51"/>
    </location>
</feature>
<organism evidence="2 3">
    <name type="scientific">Clostridium beijerinckii</name>
    <name type="common">Clostridium MP</name>
    <dbReference type="NCBI Taxonomy" id="1520"/>
    <lineage>
        <taxon>Bacteria</taxon>
        <taxon>Bacillati</taxon>
        <taxon>Bacillota</taxon>
        <taxon>Clostridia</taxon>
        <taxon>Eubacteriales</taxon>
        <taxon>Clostridiaceae</taxon>
        <taxon>Clostridium</taxon>
    </lineage>
</organism>
<name>A0A9Q5CQU4_CLOBE</name>
<dbReference type="Pfam" id="PF14243">
    <property type="entry name" value="R2K_3"/>
    <property type="match status" value="1"/>
</dbReference>
<dbReference type="RefSeq" id="WP_241394128.1">
    <property type="nucleotide sequence ID" value="NZ_CP016090.1"/>
</dbReference>
<reference evidence="2" key="1">
    <citation type="submission" date="2020-05" db="EMBL/GenBank/DDBJ databases">
        <title>Genomic insights into acetone-butanol-ethanol (ABE) fermentation by sequencing solventogenic clostridia strains.</title>
        <authorList>
            <person name="Brown S."/>
        </authorList>
    </citation>
    <scope>NUCLEOTIDE SEQUENCE</scope>
    <source>
        <strain evidence="2">DJ126</strain>
    </source>
</reference>
<sequence>MKFWKNLKKCKVIFFTADIAKKANGEWIIMELGDGQVSGLQDYEVKRFYKDLINYL</sequence>